<proteinExistence type="predicted"/>
<accession>A0A1N7HKQ2</accession>
<reference evidence="1 2" key="1">
    <citation type="submission" date="2017-01" db="EMBL/GenBank/DDBJ databases">
        <authorList>
            <person name="Mah S.A."/>
            <person name="Swanson W.J."/>
            <person name="Moy G.W."/>
            <person name="Vacquier V.D."/>
        </authorList>
    </citation>
    <scope>NUCLEOTIDE SEQUENCE [LARGE SCALE GENOMIC DNA]</scope>
    <source>
        <strain evidence="1 2">DSM 29590</strain>
    </source>
</reference>
<dbReference type="STRING" id="573024.SAMN05216208_3240"/>
<dbReference type="Proteomes" id="UP000186019">
    <property type="component" value="Unassembled WGS sequence"/>
</dbReference>
<sequence>MSTNLFFQNVQDNRTTLSELDRLYRSITADQLFCLFAYATMSGLHTFELNFGQDFWENVPTRWLFGVDYGRTQPAALRAIMNKPNAEVRIHDGEWICTQEGYVPRQDFHLKISYMISDNPLRYGVVAGSGNFSANGLTRSVEAGISCEVSGDCDGVTTLQQGLDAANSLWEAATPILDIIDQYDQGWRNSFARRPDGGPDIQIPGERNTFWIEAGYVTRNRGPLRPGNQIDLPRGMSHYFGIFPAADTPLNSVLGEIVFQTPNGQVVERNLRLGNNSMEKITLPIPETHGYQIYDGKIIVFQRNGGAFQLRALEIADFEAAYGDRLGPVMEMGSGRLYGHIEE</sequence>
<dbReference type="RefSeq" id="WP_139194257.1">
    <property type="nucleotide sequence ID" value="NZ_FOAC01000004.1"/>
</dbReference>
<evidence type="ECO:0000313" key="2">
    <source>
        <dbReference type="Proteomes" id="UP000186019"/>
    </source>
</evidence>
<dbReference type="EMBL" id="FTNV01000004">
    <property type="protein sequence ID" value="SIS25383.1"/>
    <property type="molecule type" value="Genomic_DNA"/>
</dbReference>
<gene>
    <name evidence="1" type="ORF">SAMN05421666_3264</name>
</gene>
<name>A0A1N7HKQ2_9RHOB</name>
<dbReference type="AlphaFoldDB" id="A0A1N7HKQ2"/>
<organism evidence="1 2">
    <name type="scientific">Roseovarius nanhaiticus</name>
    <dbReference type="NCBI Taxonomy" id="573024"/>
    <lineage>
        <taxon>Bacteria</taxon>
        <taxon>Pseudomonadati</taxon>
        <taxon>Pseudomonadota</taxon>
        <taxon>Alphaproteobacteria</taxon>
        <taxon>Rhodobacterales</taxon>
        <taxon>Roseobacteraceae</taxon>
        <taxon>Roseovarius</taxon>
    </lineage>
</organism>
<dbReference type="Gene3D" id="3.30.870.10">
    <property type="entry name" value="Endonuclease Chain A"/>
    <property type="match status" value="1"/>
</dbReference>
<keyword evidence="2" id="KW-1185">Reference proteome</keyword>
<protein>
    <submittedName>
        <fullName evidence="1">HKD family nuclease</fullName>
    </submittedName>
</protein>
<evidence type="ECO:0000313" key="1">
    <source>
        <dbReference type="EMBL" id="SIS25383.1"/>
    </source>
</evidence>
<dbReference type="OrthoDB" id="8444832at2"/>